<evidence type="ECO:0000256" key="6">
    <source>
        <dbReference type="SAM" id="Phobius"/>
    </source>
</evidence>
<keyword evidence="3 6" id="KW-0812">Transmembrane</keyword>
<proteinExistence type="predicted"/>
<feature type="transmembrane region" description="Helical" evidence="6">
    <location>
        <begin position="56"/>
        <end position="76"/>
    </location>
</feature>
<comment type="subcellular location">
    <subcellularLocation>
        <location evidence="1">Cell membrane</location>
        <topology evidence="1">Multi-pass membrane protein</topology>
    </subcellularLocation>
</comment>
<evidence type="ECO:0000313" key="8">
    <source>
        <dbReference type="Proteomes" id="UP000586119"/>
    </source>
</evidence>
<reference evidence="7 8" key="1">
    <citation type="journal article" date="2015" name="Int. J. Syst. Evol. Microbiol.">
        <title>Halomonas salicampi sp. nov., a halotolerant and alkalitolerant bacterium isolated from a saltern soil.</title>
        <authorList>
            <person name="Lee J.C."/>
            <person name="Kim Y.S."/>
            <person name="Yun B.S."/>
            <person name="Whang K.S."/>
        </authorList>
    </citation>
    <scope>NUCLEOTIDE SEQUENCE [LARGE SCALE GENOMIC DNA]</scope>
    <source>
        <strain evidence="7 8">BH103</strain>
    </source>
</reference>
<evidence type="ECO:0000256" key="3">
    <source>
        <dbReference type="ARBA" id="ARBA00022692"/>
    </source>
</evidence>
<evidence type="ECO:0000256" key="2">
    <source>
        <dbReference type="ARBA" id="ARBA00022475"/>
    </source>
</evidence>
<keyword evidence="8" id="KW-1185">Reference proteome</keyword>
<evidence type="ECO:0000256" key="4">
    <source>
        <dbReference type="ARBA" id="ARBA00022989"/>
    </source>
</evidence>
<protein>
    <submittedName>
        <fullName evidence="7">CidA/LrgA family protein</fullName>
    </submittedName>
</protein>
<dbReference type="Pfam" id="PF03788">
    <property type="entry name" value="LrgA"/>
    <property type="match status" value="1"/>
</dbReference>
<dbReference type="GO" id="GO:0005886">
    <property type="term" value="C:plasma membrane"/>
    <property type="evidence" value="ECO:0007669"/>
    <property type="project" value="UniProtKB-SubCell"/>
</dbReference>
<accession>A0A7Z0RTF3</accession>
<evidence type="ECO:0000256" key="1">
    <source>
        <dbReference type="ARBA" id="ARBA00004651"/>
    </source>
</evidence>
<gene>
    <name evidence="7" type="ORF">HZS81_00020</name>
</gene>
<evidence type="ECO:0000256" key="5">
    <source>
        <dbReference type="ARBA" id="ARBA00023136"/>
    </source>
</evidence>
<dbReference type="PANTHER" id="PTHR33931:SF2">
    <property type="entry name" value="HOLIN-LIKE PROTEIN CIDA"/>
    <property type="match status" value="1"/>
</dbReference>
<keyword evidence="2" id="KW-1003">Cell membrane</keyword>
<feature type="transmembrane region" description="Helical" evidence="6">
    <location>
        <begin position="82"/>
        <end position="105"/>
    </location>
</feature>
<evidence type="ECO:0000313" key="7">
    <source>
        <dbReference type="EMBL" id="NYS59155.1"/>
    </source>
</evidence>
<name>A0A7Z0RTF3_9GAMM</name>
<dbReference type="AlphaFoldDB" id="A0A7Z0RTF3"/>
<keyword evidence="5 6" id="KW-0472">Membrane</keyword>
<keyword evidence="4 6" id="KW-1133">Transmembrane helix</keyword>
<dbReference type="EMBL" id="JACCDF010000001">
    <property type="protein sequence ID" value="NYS59155.1"/>
    <property type="molecule type" value="Genomic_DNA"/>
</dbReference>
<dbReference type="InterPro" id="IPR005538">
    <property type="entry name" value="LrgA/CidA"/>
</dbReference>
<comment type="caution">
    <text evidence="7">The sequence shown here is derived from an EMBL/GenBank/DDBJ whole genome shotgun (WGS) entry which is preliminary data.</text>
</comment>
<dbReference type="PANTHER" id="PTHR33931">
    <property type="entry name" value="HOLIN-LIKE PROTEIN CIDA-RELATED"/>
    <property type="match status" value="1"/>
</dbReference>
<sequence length="114" mass="12640">MVQGFLILLLCQLTGEWLMVWLGIPVPGPVAGMILLLIGLVVFGRVPDYLRMPAEGLIRHLSLLFVPAGVGLMVFADVLAQQWLAILLSLVLSTFITLIVTAWMLQTLETRQRK</sequence>
<dbReference type="Proteomes" id="UP000586119">
    <property type="component" value="Unassembled WGS sequence"/>
</dbReference>
<feature type="transmembrane region" description="Helical" evidence="6">
    <location>
        <begin position="20"/>
        <end position="44"/>
    </location>
</feature>
<dbReference type="RefSeq" id="WP_179928512.1">
    <property type="nucleotide sequence ID" value="NZ_JACCDF010000001.1"/>
</dbReference>
<organism evidence="7 8">
    <name type="scientific">Vreelandella salicampi</name>
    <dbReference type="NCBI Taxonomy" id="1449798"/>
    <lineage>
        <taxon>Bacteria</taxon>
        <taxon>Pseudomonadati</taxon>
        <taxon>Pseudomonadota</taxon>
        <taxon>Gammaproteobacteria</taxon>
        <taxon>Oceanospirillales</taxon>
        <taxon>Halomonadaceae</taxon>
        <taxon>Vreelandella</taxon>
    </lineage>
</organism>